<proteinExistence type="predicted"/>
<evidence type="ECO:0000256" key="1">
    <source>
        <dbReference type="SAM" id="Phobius"/>
    </source>
</evidence>
<feature type="non-terminal residue" evidence="2">
    <location>
        <position position="1"/>
    </location>
</feature>
<accession>A0A7J4KWN1</accession>
<keyword evidence="1" id="KW-0812">Transmembrane</keyword>
<name>A0A7J4KWN1_9ARCH</name>
<feature type="non-terminal residue" evidence="2">
    <location>
        <position position="48"/>
    </location>
</feature>
<evidence type="ECO:0000313" key="2">
    <source>
        <dbReference type="EMBL" id="HIH33519.1"/>
    </source>
</evidence>
<sequence>GQAFDVFKLLIAAVIAVAMLAILVPILESIGLINISNPSGEAVNLIKS</sequence>
<keyword evidence="1" id="KW-1133">Transmembrane helix</keyword>
<dbReference type="EMBL" id="DUFJ01000104">
    <property type="protein sequence ID" value="HIH33519.1"/>
    <property type="molecule type" value="Genomic_DNA"/>
</dbReference>
<evidence type="ECO:0000313" key="3">
    <source>
        <dbReference type="Proteomes" id="UP000527315"/>
    </source>
</evidence>
<protein>
    <submittedName>
        <fullName evidence="2">Uncharacterized protein</fullName>
    </submittedName>
</protein>
<keyword evidence="1" id="KW-0472">Membrane</keyword>
<organism evidence="2 3">
    <name type="scientific">Candidatus Iainarchaeum sp</name>
    <dbReference type="NCBI Taxonomy" id="3101447"/>
    <lineage>
        <taxon>Archaea</taxon>
        <taxon>Candidatus Iainarchaeota</taxon>
        <taxon>Candidatus Iainarchaeia</taxon>
        <taxon>Candidatus Iainarchaeales</taxon>
        <taxon>Candidatus Iainarchaeaceae</taxon>
        <taxon>Candidatus Iainarchaeum</taxon>
    </lineage>
</organism>
<dbReference type="Proteomes" id="UP000527315">
    <property type="component" value="Unassembled WGS sequence"/>
</dbReference>
<feature type="transmembrane region" description="Helical" evidence="1">
    <location>
        <begin position="6"/>
        <end position="27"/>
    </location>
</feature>
<dbReference type="AlphaFoldDB" id="A0A7J4KWN1"/>
<gene>
    <name evidence="2" type="ORF">HA227_04700</name>
</gene>
<comment type="caution">
    <text evidence="2">The sequence shown here is derived from an EMBL/GenBank/DDBJ whole genome shotgun (WGS) entry which is preliminary data.</text>
</comment>
<reference evidence="3" key="1">
    <citation type="journal article" date="2020" name="bioRxiv">
        <title>A rank-normalized archaeal taxonomy based on genome phylogeny resolves widespread incomplete and uneven classifications.</title>
        <authorList>
            <person name="Rinke C."/>
            <person name="Chuvochina M."/>
            <person name="Mussig A.J."/>
            <person name="Chaumeil P.-A."/>
            <person name="Waite D.W."/>
            <person name="Whitman W.B."/>
            <person name="Parks D.H."/>
            <person name="Hugenholtz P."/>
        </authorList>
    </citation>
    <scope>NUCLEOTIDE SEQUENCE [LARGE SCALE GENOMIC DNA]</scope>
</reference>